<protein>
    <recommendedName>
        <fullName evidence="3">Low-density lipoprotein receptor repeat class B</fullName>
    </recommendedName>
</protein>
<reference evidence="1 2" key="1">
    <citation type="submission" date="2019-03" db="EMBL/GenBank/DDBJ databases">
        <title>Paraburkholderia sp. 4M-K11, isolated from subtropical forest soil.</title>
        <authorList>
            <person name="Gao Z.-H."/>
            <person name="Qiu L.-H."/>
        </authorList>
    </citation>
    <scope>NUCLEOTIDE SEQUENCE [LARGE SCALE GENOMIC DNA]</scope>
    <source>
        <strain evidence="1 2">4M-K11</strain>
    </source>
</reference>
<dbReference type="EMBL" id="SMRP01000022">
    <property type="protein sequence ID" value="TDG19386.1"/>
    <property type="molecule type" value="Genomic_DNA"/>
</dbReference>
<dbReference type="Gene3D" id="2.120.10.30">
    <property type="entry name" value="TolB, C-terminal domain"/>
    <property type="match status" value="2"/>
</dbReference>
<dbReference type="RefSeq" id="WP_133198594.1">
    <property type="nucleotide sequence ID" value="NZ_JBHUCW010000049.1"/>
</dbReference>
<gene>
    <name evidence="1" type="ORF">EYW47_30835</name>
</gene>
<dbReference type="InterPro" id="IPR050778">
    <property type="entry name" value="Cueball_EGF_LRP_Nidogen"/>
</dbReference>
<dbReference type="PROSITE" id="PS51120">
    <property type="entry name" value="LDLRB"/>
    <property type="match status" value="1"/>
</dbReference>
<dbReference type="SUPFAM" id="SSF63825">
    <property type="entry name" value="YWTD domain"/>
    <property type="match status" value="1"/>
</dbReference>
<evidence type="ECO:0000313" key="1">
    <source>
        <dbReference type="EMBL" id="TDG19386.1"/>
    </source>
</evidence>
<comment type="caution">
    <text evidence="1">The sequence shown here is derived from an EMBL/GenBank/DDBJ whole genome shotgun (WGS) entry which is preliminary data.</text>
</comment>
<dbReference type="InterPro" id="IPR000033">
    <property type="entry name" value="LDLR_classB_rpt"/>
</dbReference>
<sequence length="309" mass="33096">MKADSTSARAILALRIDHPSIVSIDADSGDAHIVLDDLGGTPDGIQVDLAQNLVYWTNMGKDFHLDDGTVEVARLDGTGRRVLVGNGAIRTPKQIYLDRHEKRLYWCDREGAAIWRSDADGKNLTKLVDRSSAPGGKDDVLNACVGIAVDHRRHAFIWTQKGPAKGGKGRIFRAPLAMLSGETAASRTDIELLLGDLPEPIDLEIDAAKDLLYWTDRGAEPDGNSLNCAAITETGLEGHRVICTGFAEAIGLALDPARNLAYVSDLGGNLVAVDVVTGSKKRVGGQCGKLTGIALCEAPLVRLRERARS</sequence>
<name>A0A4R5M379_9BURK</name>
<proteinExistence type="predicted"/>
<accession>A0A4R5M379</accession>
<dbReference type="SUPFAM" id="SSF63829">
    <property type="entry name" value="Calcium-dependent phosphotriesterase"/>
    <property type="match status" value="1"/>
</dbReference>
<dbReference type="Proteomes" id="UP000295722">
    <property type="component" value="Unassembled WGS sequence"/>
</dbReference>
<dbReference type="AlphaFoldDB" id="A0A4R5M379"/>
<dbReference type="PANTHER" id="PTHR46513">
    <property type="entry name" value="VITELLOGENIN RECEPTOR-LIKE PROTEIN-RELATED-RELATED"/>
    <property type="match status" value="1"/>
</dbReference>
<dbReference type="SMART" id="SM00135">
    <property type="entry name" value="LY"/>
    <property type="match status" value="3"/>
</dbReference>
<dbReference type="OrthoDB" id="111868at2"/>
<dbReference type="PANTHER" id="PTHR46513:SF41">
    <property type="entry name" value="LOW-DENSITY LIPOPROTEIN RECEPTOR-RELATED PROTEIN"/>
    <property type="match status" value="1"/>
</dbReference>
<evidence type="ECO:0008006" key="3">
    <source>
        <dbReference type="Google" id="ProtNLM"/>
    </source>
</evidence>
<organism evidence="1 2">
    <name type="scientific">Paraburkholderia silviterrae</name>
    <dbReference type="NCBI Taxonomy" id="2528715"/>
    <lineage>
        <taxon>Bacteria</taxon>
        <taxon>Pseudomonadati</taxon>
        <taxon>Pseudomonadota</taxon>
        <taxon>Betaproteobacteria</taxon>
        <taxon>Burkholderiales</taxon>
        <taxon>Burkholderiaceae</taxon>
        <taxon>Paraburkholderia</taxon>
    </lineage>
</organism>
<evidence type="ECO:0000313" key="2">
    <source>
        <dbReference type="Proteomes" id="UP000295722"/>
    </source>
</evidence>
<keyword evidence="2" id="KW-1185">Reference proteome</keyword>
<dbReference type="InterPro" id="IPR011042">
    <property type="entry name" value="6-blade_b-propeller_TolB-like"/>
</dbReference>